<keyword evidence="5" id="KW-0472">Membrane</keyword>
<evidence type="ECO:0000256" key="1">
    <source>
        <dbReference type="ARBA" id="ARBA00004141"/>
    </source>
</evidence>
<organism evidence="6 7">
    <name type="scientific">Paramuricea clavata</name>
    <name type="common">Red gorgonian</name>
    <name type="synonym">Violescent sea-whip</name>
    <dbReference type="NCBI Taxonomy" id="317549"/>
    <lineage>
        <taxon>Eukaryota</taxon>
        <taxon>Metazoa</taxon>
        <taxon>Cnidaria</taxon>
        <taxon>Anthozoa</taxon>
        <taxon>Octocorallia</taxon>
        <taxon>Malacalcyonacea</taxon>
        <taxon>Plexauridae</taxon>
        <taxon>Paramuricea</taxon>
    </lineage>
</organism>
<proteinExistence type="inferred from homology"/>
<evidence type="ECO:0000256" key="2">
    <source>
        <dbReference type="ARBA" id="ARBA00007322"/>
    </source>
</evidence>
<dbReference type="GO" id="GO:0005783">
    <property type="term" value="C:endoplasmic reticulum"/>
    <property type="evidence" value="ECO:0007669"/>
    <property type="project" value="TreeGrafter"/>
</dbReference>
<dbReference type="Pfam" id="PF03661">
    <property type="entry name" value="TMEM33_Pom33"/>
    <property type="match status" value="1"/>
</dbReference>
<keyword evidence="3 6" id="KW-0812">Transmembrane</keyword>
<reference evidence="6" key="1">
    <citation type="submission" date="2020-04" db="EMBL/GenBank/DDBJ databases">
        <authorList>
            <person name="Alioto T."/>
            <person name="Alioto T."/>
            <person name="Gomez Garrido J."/>
        </authorList>
    </citation>
    <scope>NUCLEOTIDE SEQUENCE</scope>
    <source>
        <strain evidence="6">A484AB</strain>
    </source>
</reference>
<dbReference type="PANTHER" id="PTHR12703">
    <property type="entry name" value="TRANSMEMBRANE PROTEIN 33"/>
    <property type="match status" value="1"/>
</dbReference>
<evidence type="ECO:0000313" key="7">
    <source>
        <dbReference type="Proteomes" id="UP001152795"/>
    </source>
</evidence>
<evidence type="ECO:0000256" key="5">
    <source>
        <dbReference type="ARBA" id="ARBA00023136"/>
    </source>
</evidence>
<evidence type="ECO:0000256" key="4">
    <source>
        <dbReference type="ARBA" id="ARBA00022989"/>
    </source>
</evidence>
<dbReference type="InterPro" id="IPR051645">
    <property type="entry name" value="PER33/POM33_regulator"/>
</dbReference>
<protein>
    <submittedName>
        <fullName evidence="6">Transmembrane 33</fullName>
    </submittedName>
</protein>
<dbReference type="GO" id="GO:0071786">
    <property type="term" value="P:endoplasmic reticulum tubular network organization"/>
    <property type="evidence" value="ECO:0007669"/>
    <property type="project" value="TreeGrafter"/>
</dbReference>
<gene>
    <name evidence="6" type="ORF">PACLA_8A048624</name>
</gene>
<comment type="similarity">
    <text evidence="2">Belongs to the PER33/POM33 family.</text>
</comment>
<sequence>METPDENTGENQEIPPNSNWGAVKAFIVANKIDSLLWITRIFTVINVIWYLIPIISPFPSYTCYRRALICNAAVSALRLHQRLPNVRFTREYLGELLSEDSCHYLIYSLMFLYSAYPLSAALIPLGMFALLHTSSFSKKLLDILGTAGVFGMSLVSWIRNGVDKLQSNQIALLRVIASTEIMIMPLTVGLVLSGAAGLLLPFIYYKFLTFRYASRRNPYSRMLFGEFRLMFQQLAMHERCPGFIRNIILSFTRFISNLAPLVAPANTGPTN</sequence>
<dbReference type="AlphaFoldDB" id="A0A7D9E6H2"/>
<dbReference type="GO" id="GO:0016020">
    <property type="term" value="C:membrane"/>
    <property type="evidence" value="ECO:0007669"/>
    <property type="project" value="UniProtKB-SubCell"/>
</dbReference>
<dbReference type="GO" id="GO:0061024">
    <property type="term" value="P:membrane organization"/>
    <property type="evidence" value="ECO:0007669"/>
    <property type="project" value="TreeGrafter"/>
</dbReference>
<evidence type="ECO:0000313" key="6">
    <source>
        <dbReference type="EMBL" id="CAB4001074.1"/>
    </source>
</evidence>
<dbReference type="EMBL" id="CACRXK020003995">
    <property type="protein sequence ID" value="CAB4001074.1"/>
    <property type="molecule type" value="Genomic_DNA"/>
</dbReference>
<dbReference type="OrthoDB" id="5581259at2759"/>
<comment type="caution">
    <text evidence="6">The sequence shown here is derived from an EMBL/GenBank/DDBJ whole genome shotgun (WGS) entry which is preliminary data.</text>
</comment>
<accession>A0A7D9E6H2</accession>
<evidence type="ECO:0000256" key="3">
    <source>
        <dbReference type="ARBA" id="ARBA00022692"/>
    </source>
</evidence>
<dbReference type="InterPro" id="IPR005344">
    <property type="entry name" value="TMEM33/Pom33"/>
</dbReference>
<name>A0A7D9E6H2_PARCT</name>
<comment type="subcellular location">
    <subcellularLocation>
        <location evidence="1">Membrane</location>
        <topology evidence="1">Multi-pass membrane protein</topology>
    </subcellularLocation>
</comment>
<keyword evidence="4" id="KW-1133">Transmembrane helix</keyword>
<dbReference type="PANTHER" id="PTHR12703:SF4">
    <property type="entry name" value="TRANSMEMBRANE PROTEIN 33"/>
    <property type="match status" value="1"/>
</dbReference>
<keyword evidence="7" id="KW-1185">Reference proteome</keyword>
<dbReference type="Proteomes" id="UP001152795">
    <property type="component" value="Unassembled WGS sequence"/>
</dbReference>